<evidence type="ECO:0000313" key="13">
    <source>
        <dbReference type="Proteomes" id="UP000198668"/>
    </source>
</evidence>
<dbReference type="OrthoDB" id="5327615at2"/>
<comment type="cofactor">
    <cofactor evidence="1 10">
        <name>Zn(2+)</name>
        <dbReference type="ChEBI" id="CHEBI:29105"/>
    </cofactor>
</comment>
<dbReference type="PANTHER" id="PTHR18952">
    <property type="entry name" value="CARBONIC ANHYDRASE"/>
    <property type="match status" value="1"/>
</dbReference>
<dbReference type="InterPro" id="IPR036398">
    <property type="entry name" value="CA_dom_sf"/>
</dbReference>
<dbReference type="CDD" id="cd03124">
    <property type="entry name" value="alpha_CA_prokaryotic_like"/>
    <property type="match status" value="1"/>
</dbReference>
<organism evidence="12 13">
    <name type="scientific">Pisciglobus halotolerans</name>
    <dbReference type="NCBI Taxonomy" id="745365"/>
    <lineage>
        <taxon>Bacteria</taxon>
        <taxon>Bacillati</taxon>
        <taxon>Bacillota</taxon>
        <taxon>Bacilli</taxon>
        <taxon>Lactobacillales</taxon>
        <taxon>Carnobacteriaceae</taxon>
    </lineage>
</organism>
<dbReference type="GO" id="GO:0004089">
    <property type="term" value="F:carbonate dehydratase activity"/>
    <property type="evidence" value="ECO:0007669"/>
    <property type="project" value="UniProtKB-UniRule"/>
</dbReference>
<dbReference type="GO" id="GO:0008270">
    <property type="term" value="F:zinc ion binding"/>
    <property type="evidence" value="ECO:0007669"/>
    <property type="project" value="UniProtKB-UniRule"/>
</dbReference>
<keyword evidence="6 10" id="KW-0479">Metal-binding</keyword>
<sequence>MDWDYDGERGPEHWKQLCPAFFEAEEGSLQSPIMLSEKTATKADQQKKARFFYETTRFSTSFYNHTVHLAPLEKEKQNKILFDDTPFFLDDIHVHLPSEHQIDEHTFAMEIHFVHRSAQQEILVVAVMAEKSMQEKSNQTFSLDHIKDQTQCTLVLPDWTPQSSSFFYYSGSLTTPPTKGPVNWLVFKEPISLDASLLNDMQQQLGKTNRPLQPIQDRSVHLYSDTE</sequence>
<evidence type="ECO:0000256" key="6">
    <source>
        <dbReference type="ARBA" id="ARBA00022723"/>
    </source>
</evidence>
<evidence type="ECO:0000256" key="10">
    <source>
        <dbReference type="RuleBase" id="RU367011"/>
    </source>
</evidence>
<dbReference type="PANTHER" id="PTHR18952:SF265">
    <property type="entry name" value="CARBONIC ANHYDRASE"/>
    <property type="match status" value="1"/>
</dbReference>
<keyword evidence="8 10" id="KW-0456">Lyase</keyword>
<evidence type="ECO:0000256" key="1">
    <source>
        <dbReference type="ARBA" id="ARBA00001947"/>
    </source>
</evidence>
<dbReference type="PROSITE" id="PS00162">
    <property type="entry name" value="ALPHA_CA_1"/>
    <property type="match status" value="1"/>
</dbReference>
<protein>
    <recommendedName>
        <fullName evidence="5 10">Carbonic anhydrase</fullName>
        <ecNumber evidence="4 10">4.2.1.1</ecNumber>
    </recommendedName>
</protein>
<dbReference type="Proteomes" id="UP000198668">
    <property type="component" value="Unassembled WGS sequence"/>
</dbReference>
<evidence type="ECO:0000256" key="7">
    <source>
        <dbReference type="ARBA" id="ARBA00022833"/>
    </source>
</evidence>
<comment type="catalytic activity">
    <reaction evidence="9 10">
        <text>hydrogencarbonate + H(+) = CO2 + H2O</text>
        <dbReference type="Rhea" id="RHEA:10748"/>
        <dbReference type="ChEBI" id="CHEBI:15377"/>
        <dbReference type="ChEBI" id="CHEBI:15378"/>
        <dbReference type="ChEBI" id="CHEBI:16526"/>
        <dbReference type="ChEBI" id="CHEBI:17544"/>
        <dbReference type="EC" id="4.2.1.1"/>
    </reaction>
</comment>
<reference evidence="12 13" key="1">
    <citation type="submission" date="2016-10" db="EMBL/GenBank/DDBJ databases">
        <authorList>
            <person name="de Groot N.N."/>
        </authorList>
    </citation>
    <scope>NUCLEOTIDE SEQUENCE [LARGE SCALE GENOMIC DNA]</scope>
    <source>
        <strain evidence="12 13">DSM 27630</strain>
    </source>
</reference>
<dbReference type="InterPro" id="IPR018338">
    <property type="entry name" value="Carbonic_anhydrase_a-class_CS"/>
</dbReference>
<dbReference type="SUPFAM" id="SSF51069">
    <property type="entry name" value="Carbonic anhydrase"/>
    <property type="match status" value="1"/>
</dbReference>
<dbReference type="EC" id="4.2.1.1" evidence="4 10"/>
<keyword evidence="7 10" id="KW-0862">Zinc</keyword>
<dbReference type="Pfam" id="PF00194">
    <property type="entry name" value="Carb_anhydrase"/>
    <property type="match status" value="1"/>
</dbReference>
<dbReference type="AlphaFoldDB" id="A0A1I3BAZ3"/>
<evidence type="ECO:0000259" key="11">
    <source>
        <dbReference type="PROSITE" id="PS51144"/>
    </source>
</evidence>
<dbReference type="InterPro" id="IPR041891">
    <property type="entry name" value="Alpha_CA_prokaryot-like"/>
</dbReference>
<feature type="domain" description="Alpha-carbonic anhydrase" evidence="11">
    <location>
        <begin position="1"/>
        <end position="224"/>
    </location>
</feature>
<comment type="function">
    <text evidence="2 10">Reversible hydration of carbon dioxide.</text>
</comment>
<evidence type="ECO:0000313" key="12">
    <source>
        <dbReference type="EMBL" id="SFH59458.1"/>
    </source>
</evidence>
<dbReference type="RefSeq" id="WP_092091375.1">
    <property type="nucleotide sequence ID" value="NZ_FOQE01000005.1"/>
</dbReference>
<evidence type="ECO:0000256" key="4">
    <source>
        <dbReference type="ARBA" id="ARBA00012925"/>
    </source>
</evidence>
<evidence type="ECO:0000256" key="3">
    <source>
        <dbReference type="ARBA" id="ARBA00010718"/>
    </source>
</evidence>
<dbReference type="Gene3D" id="3.10.200.10">
    <property type="entry name" value="Alpha carbonic anhydrase"/>
    <property type="match status" value="1"/>
</dbReference>
<dbReference type="SMART" id="SM01057">
    <property type="entry name" value="Carb_anhydrase"/>
    <property type="match status" value="1"/>
</dbReference>
<dbReference type="EMBL" id="FOQE01000005">
    <property type="protein sequence ID" value="SFH59458.1"/>
    <property type="molecule type" value="Genomic_DNA"/>
</dbReference>
<evidence type="ECO:0000256" key="8">
    <source>
        <dbReference type="ARBA" id="ARBA00023239"/>
    </source>
</evidence>
<evidence type="ECO:0000256" key="2">
    <source>
        <dbReference type="ARBA" id="ARBA00002904"/>
    </source>
</evidence>
<comment type="similarity">
    <text evidence="3 10">Belongs to the alpha-carbonic anhydrase family.</text>
</comment>
<dbReference type="InterPro" id="IPR001148">
    <property type="entry name" value="CA_dom"/>
</dbReference>
<accession>A0A1I3BAZ3</accession>
<evidence type="ECO:0000256" key="5">
    <source>
        <dbReference type="ARBA" id="ARBA00014628"/>
    </source>
</evidence>
<dbReference type="InterPro" id="IPR023561">
    <property type="entry name" value="Carbonic_anhydrase_a-class"/>
</dbReference>
<dbReference type="PROSITE" id="PS51144">
    <property type="entry name" value="ALPHA_CA_2"/>
    <property type="match status" value="1"/>
</dbReference>
<proteinExistence type="inferred from homology"/>
<keyword evidence="13" id="KW-1185">Reference proteome</keyword>
<name>A0A1I3BAZ3_9LACT</name>
<evidence type="ECO:0000256" key="9">
    <source>
        <dbReference type="ARBA" id="ARBA00048348"/>
    </source>
</evidence>
<gene>
    <name evidence="12" type="ORF">SAMN04489868_10547</name>
</gene>